<organism evidence="1 2">
    <name type="scientific">Nitrospira lenta</name>
    <dbReference type="NCBI Taxonomy" id="1436998"/>
    <lineage>
        <taxon>Bacteria</taxon>
        <taxon>Pseudomonadati</taxon>
        <taxon>Nitrospirota</taxon>
        <taxon>Nitrospiria</taxon>
        <taxon>Nitrospirales</taxon>
        <taxon>Nitrospiraceae</taxon>
        <taxon>Nitrospira</taxon>
    </lineage>
</organism>
<protein>
    <submittedName>
        <fullName evidence="1">Uncharacterized protein</fullName>
    </submittedName>
</protein>
<evidence type="ECO:0000313" key="1">
    <source>
        <dbReference type="EMBL" id="SPP65152.1"/>
    </source>
</evidence>
<dbReference type="InParanoid" id="A0A330L5P1"/>
<reference evidence="2" key="1">
    <citation type="submission" date="2018-04" db="EMBL/GenBank/DDBJ databases">
        <authorList>
            <person name="Lucker S."/>
            <person name="Sakoula D."/>
        </authorList>
    </citation>
    <scope>NUCLEOTIDE SEQUENCE [LARGE SCALE GENOMIC DNA]</scope>
</reference>
<dbReference type="Proteomes" id="UP000248168">
    <property type="component" value="Unassembled WGS sequence"/>
</dbReference>
<gene>
    <name evidence="1" type="ORF">NITLEN_30066</name>
</gene>
<dbReference type="AlphaFoldDB" id="A0A330L5P1"/>
<dbReference type="RefSeq" id="WP_121989477.1">
    <property type="nucleotide sequence ID" value="NZ_OUNR01000016.1"/>
</dbReference>
<dbReference type="OrthoDB" id="9797424at2"/>
<proteinExistence type="predicted"/>
<keyword evidence="2" id="KW-1185">Reference proteome</keyword>
<sequence>MHVMLDQDQWEAANGLSLGDVLTDISEKAHARSRLITSLTVDQRTITDRDLDATFLGEPIARFTRLKAVSQTMDEVMRGASSTIQHYAELLRKEAEELASHLRMGDERLTALDAWLGKLADYLELVESYPAKMHPDRAMTPWVQALLEARAQRDLIRVADLLEYELAPRLEP</sequence>
<dbReference type="EMBL" id="OUNR01000016">
    <property type="protein sequence ID" value="SPP65152.1"/>
    <property type="molecule type" value="Genomic_DNA"/>
</dbReference>
<name>A0A330L5P1_9BACT</name>
<evidence type="ECO:0000313" key="2">
    <source>
        <dbReference type="Proteomes" id="UP000248168"/>
    </source>
</evidence>
<accession>A0A330L5P1</accession>